<organism evidence="1 2">
    <name type="scientific">Mycolicibacterium novocastrense</name>
    <name type="common">Mycobacterium novocastrense</name>
    <dbReference type="NCBI Taxonomy" id="59813"/>
    <lineage>
        <taxon>Bacteria</taxon>
        <taxon>Bacillati</taxon>
        <taxon>Actinomycetota</taxon>
        <taxon>Actinomycetes</taxon>
        <taxon>Mycobacteriales</taxon>
        <taxon>Mycobacteriaceae</taxon>
        <taxon>Mycolicibacterium</taxon>
    </lineage>
</organism>
<dbReference type="Proteomes" id="UP001207528">
    <property type="component" value="Unassembled WGS sequence"/>
</dbReference>
<evidence type="ECO:0000313" key="2">
    <source>
        <dbReference type="Proteomes" id="UP001207528"/>
    </source>
</evidence>
<reference evidence="1" key="1">
    <citation type="submission" date="2020-07" db="EMBL/GenBank/DDBJ databases">
        <authorList>
            <person name="Pettersson B.M.F."/>
            <person name="Behra P.R.K."/>
            <person name="Ramesh M."/>
            <person name="Das S."/>
            <person name="Dasgupta S."/>
            <person name="Kirsebom L.A."/>
        </authorList>
    </citation>
    <scope>NUCLEOTIDE SEQUENCE</scope>
    <source>
        <strain evidence="1">DSM 44203</strain>
    </source>
</reference>
<name>A0AAW5SIM8_MYCNV</name>
<accession>A0AAW5SIM8</accession>
<comment type="caution">
    <text evidence="1">The sequence shown here is derived from an EMBL/GenBank/DDBJ whole genome shotgun (WGS) entry which is preliminary data.</text>
</comment>
<reference evidence="1" key="2">
    <citation type="journal article" date="2022" name="BMC Genomics">
        <title>Comparative genome analysis of mycobacteria focusing on tRNA and non-coding RNA.</title>
        <authorList>
            <person name="Behra P.R.K."/>
            <person name="Pettersson B.M.F."/>
            <person name="Ramesh M."/>
            <person name="Das S."/>
            <person name="Dasgupta S."/>
            <person name="Kirsebom L.A."/>
        </authorList>
    </citation>
    <scope>NUCLEOTIDE SEQUENCE</scope>
    <source>
        <strain evidence="1">DSM 44203</strain>
    </source>
</reference>
<dbReference type="AlphaFoldDB" id="A0AAW5SIM8"/>
<proteinExistence type="predicted"/>
<evidence type="ECO:0000313" key="1">
    <source>
        <dbReference type="EMBL" id="MCV7024089.1"/>
    </source>
</evidence>
<sequence length="73" mass="8071">MAVFDRRHQTYRDGAGEIVAPLNQVRFERRSRLLTSSLVAVTPSSTRTLMRGNVFSGGIGMLDRVLTAAAHRV</sequence>
<gene>
    <name evidence="1" type="ORF">H7I77_12115</name>
</gene>
<protein>
    <submittedName>
        <fullName evidence="1">Uncharacterized protein</fullName>
    </submittedName>
</protein>
<dbReference type="EMBL" id="JACKTI010000035">
    <property type="protein sequence ID" value="MCV7024089.1"/>
    <property type="molecule type" value="Genomic_DNA"/>
</dbReference>